<dbReference type="AlphaFoldDB" id="A0A9D1JQF3"/>
<evidence type="ECO:0000313" key="4">
    <source>
        <dbReference type="Proteomes" id="UP000823927"/>
    </source>
</evidence>
<comment type="caution">
    <text evidence="3">The sequence shown here is derived from an EMBL/GenBank/DDBJ whole genome shotgun (WGS) entry which is preliminary data.</text>
</comment>
<accession>A0A9D1JQF3</accession>
<proteinExistence type="predicted"/>
<keyword evidence="2" id="KW-0472">Membrane</keyword>
<feature type="compositionally biased region" description="Basic and acidic residues" evidence="1">
    <location>
        <begin position="166"/>
        <end position="177"/>
    </location>
</feature>
<dbReference type="EMBL" id="DVIT01000022">
    <property type="protein sequence ID" value="HIS47097.1"/>
    <property type="molecule type" value="Genomic_DNA"/>
</dbReference>
<keyword evidence="2" id="KW-0812">Transmembrane</keyword>
<feature type="transmembrane region" description="Helical" evidence="2">
    <location>
        <begin position="314"/>
        <end position="336"/>
    </location>
</feature>
<dbReference type="Proteomes" id="UP000823927">
    <property type="component" value="Unassembled WGS sequence"/>
</dbReference>
<feature type="transmembrane region" description="Helical" evidence="2">
    <location>
        <begin position="435"/>
        <end position="454"/>
    </location>
</feature>
<sequence length="459" mass="50256">MICINCGAKIPDQANVSQCPHCGAPLNNGPSVSDDTKVNWKGLETDSDKTMILPDFGEGMPVPDTSVRGPASSNMKTNPQIEFTPEDFEKFGDFDADGSNPYGIEMPGKPGKTEENAAHLDSYNEATVVLPKDPPVQDPTMVLPRSGGTADREEVFESRMADRDEPFRGRMADRDEPFDQTPPRRQKTVQEKEKYFPNGFLQEHPDMEPPRRKHRIGILDILILLLGFSGLGLCAMIFRNSGGLALIRQFIGGDMNLMMENVEDIRFFVNNLDVTWRLYYEVAAMVVLTIAAAIVFIILHSFVKNMAVGILKAVLLLITGVGMLVLCIGYGLYYLITVGGGSFLVDAASGGISSSGLVAFAGIAVIAAAVLWFIYMCLWGFTSFFKGFHVASMALLSLGFVFAFLLVLLNLAVTWKVCSGIMPRDALYELMSTPALVALFMALSMLASLEDFLAKRVIE</sequence>
<feature type="region of interest" description="Disordered" evidence="1">
    <location>
        <begin position="130"/>
        <end position="153"/>
    </location>
</feature>
<feature type="transmembrane region" description="Helical" evidence="2">
    <location>
        <begin position="217"/>
        <end position="238"/>
    </location>
</feature>
<feature type="transmembrane region" description="Helical" evidence="2">
    <location>
        <begin position="278"/>
        <end position="302"/>
    </location>
</feature>
<reference evidence="3" key="2">
    <citation type="journal article" date="2021" name="PeerJ">
        <title>Extensive microbial diversity within the chicken gut microbiome revealed by metagenomics and culture.</title>
        <authorList>
            <person name="Gilroy R."/>
            <person name="Ravi A."/>
            <person name="Getino M."/>
            <person name="Pursley I."/>
            <person name="Horton D.L."/>
            <person name="Alikhan N.F."/>
            <person name="Baker D."/>
            <person name="Gharbi K."/>
            <person name="Hall N."/>
            <person name="Watson M."/>
            <person name="Adriaenssens E.M."/>
            <person name="Foster-Nyarko E."/>
            <person name="Jarju S."/>
            <person name="Secka A."/>
            <person name="Antonio M."/>
            <person name="Oren A."/>
            <person name="Chaudhuri R.R."/>
            <person name="La Ragione R."/>
            <person name="Hildebrand F."/>
            <person name="Pallen M.J."/>
        </authorList>
    </citation>
    <scope>NUCLEOTIDE SEQUENCE</scope>
    <source>
        <strain evidence="3">CHK178-757</strain>
    </source>
</reference>
<evidence type="ECO:0000313" key="3">
    <source>
        <dbReference type="EMBL" id="HIS47097.1"/>
    </source>
</evidence>
<feature type="transmembrane region" description="Helical" evidence="2">
    <location>
        <begin position="356"/>
        <end position="381"/>
    </location>
</feature>
<name>A0A9D1JQF3_9FIRM</name>
<feature type="region of interest" description="Disordered" evidence="1">
    <location>
        <begin position="166"/>
        <end position="190"/>
    </location>
</feature>
<gene>
    <name evidence="3" type="ORF">IAB46_05970</name>
</gene>
<organism evidence="3 4">
    <name type="scientific">Candidatus Scybalocola faecigallinarum</name>
    <dbReference type="NCBI Taxonomy" id="2840941"/>
    <lineage>
        <taxon>Bacteria</taxon>
        <taxon>Bacillati</taxon>
        <taxon>Bacillota</taxon>
        <taxon>Clostridia</taxon>
        <taxon>Lachnospirales</taxon>
        <taxon>Lachnospiraceae</taxon>
        <taxon>Lachnospiraceae incertae sedis</taxon>
        <taxon>Candidatus Scybalocola (ex Gilroy et al. 2021)</taxon>
    </lineage>
</organism>
<feature type="region of interest" description="Disordered" evidence="1">
    <location>
        <begin position="49"/>
        <end position="79"/>
    </location>
</feature>
<evidence type="ECO:0000256" key="2">
    <source>
        <dbReference type="SAM" id="Phobius"/>
    </source>
</evidence>
<keyword evidence="2" id="KW-1133">Transmembrane helix</keyword>
<protein>
    <submittedName>
        <fullName evidence="3">Zinc ribbon domain-containing protein</fullName>
    </submittedName>
</protein>
<feature type="transmembrane region" description="Helical" evidence="2">
    <location>
        <begin position="393"/>
        <end position="415"/>
    </location>
</feature>
<reference evidence="3" key="1">
    <citation type="submission" date="2020-10" db="EMBL/GenBank/DDBJ databases">
        <authorList>
            <person name="Gilroy R."/>
        </authorList>
    </citation>
    <scope>NUCLEOTIDE SEQUENCE</scope>
    <source>
        <strain evidence="3">CHK178-757</strain>
    </source>
</reference>
<evidence type="ECO:0000256" key="1">
    <source>
        <dbReference type="SAM" id="MobiDB-lite"/>
    </source>
</evidence>